<name>A0ACB8QD92_9AGAM</name>
<dbReference type="Proteomes" id="UP000814128">
    <property type="component" value="Unassembled WGS sequence"/>
</dbReference>
<gene>
    <name evidence="1" type="ORF">K488DRAFT_88389</name>
</gene>
<sequence>MPEFRADIACLVGAWCAAALWGVFGCFISFALSQVYGLHRRGEVTRSIAITTIAALVLYGLSTAHVAISLRRLVIGFIYLQGPGTLPYFANVTTTLNRAKDLIYVTSMIISDSIVVWRCWAIWNGNIYVMTLPILLVIATAVSAYAAVAQYFLQNPDIAQAVRFGRALFAVSFTTNVFVTLLSAGRLWWVSRKVDQDLDALSGRTIYRRVTALVVETGAIIAVAKIFEFCLFEVTPTDSTMGFNAFFIVIDMMPHINGIIPTAIVIIVLLRREAESPYKPPLRRYGDCRHSVVASKMVFAHTKSQTQTTGTFLTTGGTELYHGPDETDTTLQMTKQPSYAQDEEAMLEGCSR</sequence>
<organism evidence="1 2">
    <name type="scientific">Vararia minispora EC-137</name>
    <dbReference type="NCBI Taxonomy" id="1314806"/>
    <lineage>
        <taxon>Eukaryota</taxon>
        <taxon>Fungi</taxon>
        <taxon>Dikarya</taxon>
        <taxon>Basidiomycota</taxon>
        <taxon>Agaricomycotina</taxon>
        <taxon>Agaricomycetes</taxon>
        <taxon>Russulales</taxon>
        <taxon>Lachnocladiaceae</taxon>
        <taxon>Vararia</taxon>
    </lineage>
</organism>
<reference evidence="1" key="2">
    <citation type="journal article" date="2022" name="New Phytol.">
        <title>Evolutionary transition to the ectomycorrhizal habit in the genomes of a hyperdiverse lineage of mushroom-forming fungi.</title>
        <authorList>
            <person name="Looney B."/>
            <person name="Miyauchi S."/>
            <person name="Morin E."/>
            <person name="Drula E."/>
            <person name="Courty P.E."/>
            <person name="Kohler A."/>
            <person name="Kuo A."/>
            <person name="LaButti K."/>
            <person name="Pangilinan J."/>
            <person name="Lipzen A."/>
            <person name="Riley R."/>
            <person name="Andreopoulos W."/>
            <person name="He G."/>
            <person name="Johnson J."/>
            <person name="Nolan M."/>
            <person name="Tritt A."/>
            <person name="Barry K.W."/>
            <person name="Grigoriev I.V."/>
            <person name="Nagy L.G."/>
            <person name="Hibbett D."/>
            <person name="Henrissat B."/>
            <person name="Matheny P.B."/>
            <person name="Labbe J."/>
            <person name="Martin F.M."/>
        </authorList>
    </citation>
    <scope>NUCLEOTIDE SEQUENCE</scope>
    <source>
        <strain evidence="1">EC-137</strain>
    </source>
</reference>
<proteinExistence type="predicted"/>
<evidence type="ECO:0000313" key="2">
    <source>
        <dbReference type="Proteomes" id="UP000814128"/>
    </source>
</evidence>
<reference evidence="1" key="1">
    <citation type="submission" date="2021-02" db="EMBL/GenBank/DDBJ databases">
        <authorList>
            <consortium name="DOE Joint Genome Institute"/>
            <person name="Ahrendt S."/>
            <person name="Looney B.P."/>
            <person name="Miyauchi S."/>
            <person name="Morin E."/>
            <person name="Drula E."/>
            <person name="Courty P.E."/>
            <person name="Chicoki N."/>
            <person name="Fauchery L."/>
            <person name="Kohler A."/>
            <person name="Kuo A."/>
            <person name="Labutti K."/>
            <person name="Pangilinan J."/>
            <person name="Lipzen A."/>
            <person name="Riley R."/>
            <person name="Andreopoulos W."/>
            <person name="He G."/>
            <person name="Johnson J."/>
            <person name="Barry K.W."/>
            <person name="Grigoriev I.V."/>
            <person name="Nagy L."/>
            <person name="Hibbett D."/>
            <person name="Henrissat B."/>
            <person name="Matheny P.B."/>
            <person name="Labbe J."/>
            <person name="Martin F."/>
        </authorList>
    </citation>
    <scope>NUCLEOTIDE SEQUENCE</scope>
    <source>
        <strain evidence="1">EC-137</strain>
    </source>
</reference>
<keyword evidence="2" id="KW-1185">Reference proteome</keyword>
<accession>A0ACB8QD92</accession>
<comment type="caution">
    <text evidence="1">The sequence shown here is derived from an EMBL/GenBank/DDBJ whole genome shotgun (WGS) entry which is preliminary data.</text>
</comment>
<protein>
    <submittedName>
        <fullName evidence="1">Uncharacterized protein</fullName>
    </submittedName>
</protein>
<dbReference type="EMBL" id="MU273656">
    <property type="protein sequence ID" value="KAI0029794.1"/>
    <property type="molecule type" value="Genomic_DNA"/>
</dbReference>
<evidence type="ECO:0000313" key="1">
    <source>
        <dbReference type="EMBL" id="KAI0029794.1"/>
    </source>
</evidence>